<feature type="compositionally biased region" description="Polar residues" evidence="1">
    <location>
        <begin position="10"/>
        <end position="19"/>
    </location>
</feature>
<reference evidence="4" key="1">
    <citation type="submission" date="2024-07" db="EMBL/GenBank/DDBJ databases">
        <title>Two chromosome-level genome assemblies of Korean endemic species Abeliophyllum distichum and Forsythia ovata (Oleaceae).</title>
        <authorList>
            <person name="Jang H."/>
        </authorList>
    </citation>
    <scope>NUCLEOTIDE SEQUENCE [LARGE SCALE GENOMIC DNA]</scope>
</reference>
<organism evidence="3 4">
    <name type="scientific">Forsythia ovata</name>
    <dbReference type="NCBI Taxonomy" id="205694"/>
    <lineage>
        <taxon>Eukaryota</taxon>
        <taxon>Viridiplantae</taxon>
        <taxon>Streptophyta</taxon>
        <taxon>Embryophyta</taxon>
        <taxon>Tracheophyta</taxon>
        <taxon>Spermatophyta</taxon>
        <taxon>Magnoliopsida</taxon>
        <taxon>eudicotyledons</taxon>
        <taxon>Gunneridae</taxon>
        <taxon>Pentapetalae</taxon>
        <taxon>asterids</taxon>
        <taxon>lamiids</taxon>
        <taxon>Lamiales</taxon>
        <taxon>Oleaceae</taxon>
        <taxon>Forsythieae</taxon>
        <taxon>Forsythia</taxon>
    </lineage>
</organism>
<proteinExistence type="predicted"/>
<feature type="region of interest" description="Disordered" evidence="1">
    <location>
        <begin position="1"/>
        <end position="35"/>
    </location>
</feature>
<accession>A0ABD1VM77</accession>
<evidence type="ECO:0000313" key="4">
    <source>
        <dbReference type="Proteomes" id="UP001604277"/>
    </source>
</evidence>
<evidence type="ECO:0000256" key="1">
    <source>
        <dbReference type="SAM" id="MobiDB-lite"/>
    </source>
</evidence>
<feature type="compositionally biased region" description="Basic and acidic residues" evidence="1">
    <location>
        <begin position="20"/>
        <end position="35"/>
    </location>
</feature>
<comment type="caution">
    <text evidence="3">The sequence shown here is derived from an EMBL/GenBank/DDBJ whole genome shotgun (WGS) entry which is preliminary data.</text>
</comment>
<name>A0ABD1VM77_9LAMI</name>
<evidence type="ECO:0000313" key="3">
    <source>
        <dbReference type="EMBL" id="KAL2538469.1"/>
    </source>
</evidence>
<dbReference type="AlphaFoldDB" id="A0ABD1VM77"/>
<dbReference type="EMBL" id="JBFOLJ010000005">
    <property type="protein sequence ID" value="KAL2538457.1"/>
    <property type="molecule type" value="Genomic_DNA"/>
</dbReference>
<reference evidence="3" key="2">
    <citation type="submission" date="2024-07" db="EMBL/GenBank/DDBJ databases">
        <title>Two chromosome-level genome assemblies of Korean endemic species Abeliophyllum distichum and Forsythia ovata (Oleaceae).</title>
        <authorList>
            <person name="Mun J.H."/>
        </authorList>
    </citation>
    <scope>NUCLEOTIDE SEQUENCE</scope>
    <source>
        <strain evidence="3">KNKB202402200001</strain>
        <tissue evidence="3">Leaf</tissue>
    </source>
</reference>
<evidence type="ECO:0000313" key="2">
    <source>
        <dbReference type="EMBL" id="KAL2538457.1"/>
    </source>
</evidence>
<protein>
    <submittedName>
        <fullName evidence="3">Uncharacterized protein</fullName>
    </submittedName>
</protein>
<dbReference type="EMBL" id="JBFOLJ010000005">
    <property type="protein sequence ID" value="KAL2538469.1"/>
    <property type="molecule type" value="Genomic_DNA"/>
</dbReference>
<keyword evidence="4" id="KW-1185">Reference proteome</keyword>
<sequence>MAPAYRHMNKATTEMQDTYSNRDPREESTGNRERAKENAVIIHMLILHLKEKDTFKVLSCIKCPKMLMRQLVTSSDIFPWFACCSQPNIDLTSLEVKHKDMGIIK</sequence>
<gene>
    <name evidence="2" type="ORF">Fot_19848</name>
    <name evidence="3" type="ORF">Fot_19860</name>
</gene>
<dbReference type="Proteomes" id="UP001604277">
    <property type="component" value="Unassembled WGS sequence"/>
</dbReference>